<gene>
    <name evidence="2" type="ORF">PNO30_06735</name>
</gene>
<dbReference type="InterPro" id="IPR031807">
    <property type="entry name" value="HicB-like"/>
</dbReference>
<evidence type="ECO:0000259" key="1">
    <source>
        <dbReference type="Pfam" id="PF15919"/>
    </source>
</evidence>
<protein>
    <submittedName>
        <fullName evidence="2">Type II toxin-antitoxin system HicB family antitoxin</fullName>
    </submittedName>
</protein>
<dbReference type="EMBL" id="JAQMFS010000084">
    <property type="protein sequence ID" value="MDB6186460.1"/>
    <property type="molecule type" value="Genomic_DNA"/>
</dbReference>
<proteinExistence type="predicted"/>
<feature type="domain" description="HicB-like antitoxin of toxin-antitoxin system" evidence="1">
    <location>
        <begin position="12"/>
        <end position="107"/>
    </location>
</feature>
<name>A0AAW6B4W8_9BACL</name>
<organism evidence="2 3">
    <name type="scientific">Gemella haemolysans</name>
    <dbReference type="NCBI Taxonomy" id="1379"/>
    <lineage>
        <taxon>Bacteria</taxon>
        <taxon>Bacillati</taxon>
        <taxon>Bacillota</taxon>
        <taxon>Bacilli</taxon>
        <taxon>Bacillales</taxon>
        <taxon>Gemellaceae</taxon>
        <taxon>Gemella</taxon>
    </lineage>
</organism>
<dbReference type="RefSeq" id="WP_271965255.1">
    <property type="nucleotide sequence ID" value="NZ_JAQMFS010000084.1"/>
</dbReference>
<evidence type="ECO:0000313" key="2">
    <source>
        <dbReference type="EMBL" id="MDB6186460.1"/>
    </source>
</evidence>
<comment type="caution">
    <text evidence="2">The sequence shown here is derived from an EMBL/GenBank/DDBJ whole genome shotgun (WGS) entry which is preliminary data.</text>
</comment>
<accession>A0AAW6B4W8</accession>
<evidence type="ECO:0000313" key="3">
    <source>
        <dbReference type="Proteomes" id="UP001212217"/>
    </source>
</evidence>
<reference evidence="2" key="1">
    <citation type="submission" date="2023-08" db="EMBL/GenBank/DDBJ databases">
        <title>Dental plaque isolates bound by oral lectin ZG16B.</title>
        <authorList>
            <person name="Ghosh S."/>
        </authorList>
    </citation>
    <scope>NUCLEOTIDE SEQUENCE</scope>
    <source>
        <strain evidence="2">DP3_5B</strain>
    </source>
</reference>
<dbReference type="Proteomes" id="UP001212217">
    <property type="component" value="Unassembled WGS sequence"/>
</dbReference>
<sequence length="131" mass="15306">MKYMYYAVFTQEKDYIDITFPDLKGCITFGDNLEEALYMSKDALEGYLLVLEDEKMSIPKPSTYQELQAKLNDNQQLQLINVDTDFIRRREENKAVNKMVTLPKWLVDLGKEKKINFSQVLQQALKNELGV</sequence>
<dbReference type="Pfam" id="PF15919">
    <property type="entry name" value="HicB_lk_antitox"/>
    <property type="match status" value="1"/>
</dbReference>
<dbReference type="Gene3D" id="3.30.160.250">
    <property type="match status" value="1"/>
</dbReference>
<dbReference type="SUPFAM" id="SSF143100">
    <property type="entry name" value="TTHA1013/TTHA0281-like"/>
    <property type="match status" value="1"/>
</dbReference>
<dbReference type="InterPro" id="IPR035069">
    <property type="entry name" value="TTHA1013/TTHA0281-like"/>
</dbReference>
<dbReference type="AlphaFoldDB" id="A0AAW6B4W8"/>